<dbReference type="Proteomes" id="UP000772591">
    <property type="component" value="Unassembled WGS sequence"/>
</dbReference>
<dbReference type="EMBL" id="JADEVO010000003">
    <property type="protein sequence ID" value="MBN3964352.1"/>
    <property type="molecule type" value="Genomic_DNA"/>
</dbReference>
<reference evidence="3 4" key="1">
    <citation type="journal article" date="2021" name="Int. J. Syst. Evol. Microbiol.">
        <title>Pseudomonas piscium sp. nov., Pseudomonas pisciculturae sp. nov., Pseudomonas mucoides sp. nov. and Pseudomonas neuropathica sp. nov. isolated from rainbow trout.</title>
        <authorList>
            <person name="Duman M."/>
            <person name="Mulet M."/>
            <person name="Altun S."/>
            <person name="Saticioglu I.B."/>
            <person name="Gomila M."/>
            <person name="Lalucat J."/>
            <person name="Garcia-Valdes E."/>
        </authorList>
    </citation>
    <scope>NUCLEOTIDE SEQUENCE [LARGE SCALE GENOMIC DNA]</scope>
    <source>
        <strain evidence="3 4">LMG 28632</strain>
    </source>
</reference>
<sequence>MSELKRVQRIESTPFQTYPEQNVHGWERIGSLAGGVVMMGKGLRRGGIFGLIQVAIGGVALARGITGHSSAKSLLEKSRQDMNNVRAKIERAGAELTQLKKNAEAATSTATVTGNDSLVSPKTGV</sequence>
<name>A0ABS3ABU1_9PSED</name>
<dbReference type="RefSeq" id="WP_045058734.1">
    <property type="nucleotide sequence ID" value="NZ_JADEVO010000003.1"/>
</dbReference>
<proteinExistence type="predicted"/>
<keyword evidence="2" id="KW-0472">Membrane</keyword>
<evidence type="ECO:0000313" key="3">
    <source>
        <dbReference type="EMBL" id="MBN3964352.1"/>
    </source>
</evidence>
<feature type="region of interest" description="Disordered" evidence="1">
    <location>
        <begin position="100"/>
        <end position="125"/>
    </location>
</feature>
<keyword evidence="2" id="KW-0812">Transmembrane</keyword>
<feature type="compositionally biased region" description="Polar residues" evidence="1">
    <location>
        <begin position="105"/>
        <end position="125"/>
    </location>
</feature>
<keyword evidence="4" id="KW-1185">Reference proteome</keyword>
<protein>
    <submittedName>
        <fullName evidence="3">DUF2892 domain-containing protein</fullName>
    </submittedName>
</protein>
<accession>A0ABS3ABU1</accession>
<keyword evidence="2" id="KW-1133">Transmembrane helix</keyword>
<evidence type="ECO:0000256" key="2">
    <source>
        <dbReference type="SAM" id="Phobius"/>
    </source>
</evidence>
<comment type="caution">
    <text evidence="3">The sequence shown here is derived from an EMBL/GenBank/DDBJ whole genome shotgun (WGS) entry which is preliminary data.</text>
</comment>
<gene>
    <name evidence="3" type="ORF">IMW75_03505</name>
</gene>
<feature type="transmembrane region" description="Helical" evidence="2">
    <location>
        <begin position="48"/>
        <end position="65"/>
    </location>
</feature>
<evidence type="ECO:0000313" key="4">
    <source>
        <dbReference type="Proteomes" id="UP000772591"/>
    </source>
</evidence>
<organism evidence="3 4">
    <name type="scientific">Pseudomonas gregormendelii</name>
    <dbReference type="NCBI Taxonomy" id="1628277"/>
    <lineage>
        <taxon>Bacteria</taxon>
        <taxon>Pseudomonadati</taxon>
        <taxon>Pseudomonadota</taxon>
        <taxon>Gammaproteobacteria</taxon>
        <taxon>Pseudomonadales</taxon>
        <taxon>Pseudomonadaceae</taxon>
        <taxon>Pseudomonas</taxon>
    </lineage>
</organism>
<evidence type="ECO:0000256" key="1">
    <source>
        <dbReference type="SAM" id="MobiDB-lite"/>
    </source>
</evidence>